<comment type="similarity">
    <text evidence="1">Belongs to the DENND6 family.</text>
</comment>
<feature type="region of interest" description="Disordered" evidence="2">
    <location>
        <begin position="414"/>
        <end position="452"/>
    </location>
</feature>
<dbReference type="PANTHER" id="PTHR13677:SF0">
    <property type="entry name" value="LD41638P"/>
    <property type="match status" value="1"/>
</dbReference>
<dbReference type="AlphaFoldDB" id="A0A165D7I2"/>
<dbReference type="InterPro" id="IPR024224">
    <property type="entry name" value="DENND6"/>
</dbReference>
<evidence type="ECO:0000313" key="5">
    <source>
        <dbReference type="Proteomes" id="UP000076842"/>
    </source>
</evidence>
<gene>
    <name evidence="4" type="ORF">CALCODRAFT_520843</name>
</gene>
<evidence type="ECO:0000259" key="3">
    <source>
        <dbReference type="PROSITE" id="PS50211"/>
    </source>
</evidence>
<dbReference type="GO" id="GO:0005085">
    <property type="term" value="F:guanyl-nucleotide exchange factor activity"/>
    <property type="evidence" value="ECO:0007669"/>
    <property type="project" value="InterPro"/>
</dbReference>
<proteinExistence type="inferred from homology"/>
<dbReference type="PROSITE" id="PS50211">
    <property type="entry name" value="DENN"/>
    <property type="match status" value="1"/>
</dbReference>
<reference evidence="4 5" key="1">
    <citation type="journal article" date="2016" name="Mol. Biol. Evol.">
        <title>Comparative Genomics of Early-Diverging Mushroom-Forming Fungi Provides Insights into the Origins of Lignocellulose Decay Capabilities.</title>
        <authorList>
            <person name="Nagy L.G."/>
            <person name="Riley R."/>
            <person name="Tritt A."/>
            <person name="Adam C."/>
            <person name="Daum C."/>
            <person name="Floudas D."/>
            <person name="Sun H."/>
            <person name="Yadav J.S."/>
            <person name="Pangilinan J."/>
            <person name="Larsson K.H."/>
            <person name="Matsuura K."/>
            <person name="Barry K."/>
            <person name="Labutti K."/>
            <person name="Kuo R."/>
            <person name="Ohm R.A."/>
            <person name="Bhattacharya S.S."/>
            <person name="Shirouzu T."/>
            <person name="Yoshinaga Y."/>
            <person name="Martin F.M."/>
            <person name="Grigoriev I.V."/>
            <person name="Hibbett D.S."/>
        </authorList>
    </citation>
    <scope>NUCLEOTIDE SEQUENCE [LARGE SCALE GENOMIC DNA]</scope>
    <source>
        <strain evidence="4 5">HHB12733</strain>
    </source>
</reference>
<keyword evidence="5" id="KW-1185">Reference proteome</keyword>
<evidence type="ECO:0000256" key="2">
    <source>
        <dbReference type="SAM" id="MobiDB-lite"/>
    </source>
</evidence>
<accession>A0A165D7I2</accession>
<dbReference type="OrthoDB" id="10265409at2759"/>
<dbReference type="GO" id="GO:0055037">
    <property type="term" value="C:recycling endosome"/>
    <property type="evidence" value="ECO:0007669"/>
    <property type="project" value="TreeGrafter"/>
</dbReference>
<evidence type="ECO:0000313" key="4">
    <source>
        <dbReference type="EMBL" id="KZT52236.1"/>
    </source>
</evidence>
<feature type="compositionally biased region" description="Polar residues" evidence="2">
    <location>
        <begin position="426"/>
        <end position="441"/>
    </location>
</feature>
<dbReference type="InParanoid" id="A0A165D7I2"/>
<feature type="region of interest" description="Disordered" evidence="2">
    <location>
        <begin position="1"/>
        <end position="31"/>
    </location>
</feature>
<dbReference type="EMBL" id="KV424073">
    <property type="protein sequence ID" value="KZT52236.1"/>
    <property type="molecule type" value="Genomic_DNA"/>
</dbReference>
<name>A0A165D7I2_9BASI</name>
<feature type="domain" description="UDENN" evidence="3">
    <location>
        <begin position="116"/>
        <end position="581"/>
    </location>
</feature>
<dbReference type="InterPro" id="IPR037516">
    <property type="entry name" value="Tripartite_DENN"/>
</dbReference>
<dbReference type="PANTHER" id="PTHR13677">
    <property type="entry name" value="LD41638P"/>
    <property type="match status" value="1"/>
</dbReference>
<protein>
    <submittedName>
        <fullName evidence="4">DUF1630-domain-containing protein</fullName>
    </submittedName>
</protein>
<dbReference type="Proteomes" id="UP000076842">
    <property type="component" value="Unassembled WGS sequence"/>
</dbReference>
<evidence type="ECO:0000256" key="1">
    <source>
        <dbReference type="ARBA" id="ARBA00007159"/>
    </source>
</evidence>
<organism evidence="4 5">
    <name type="scientific">Calocera cornea HHB12733</name>
    <dbReference type="NCBI Taxonomy" id="1353952"/>
    <lineage>
        <taxon>Eukaryota</taxon>
        <taxon>Fungi</taxon>
        <taxon>Dikarya</taxon>
        <taxon>Basidiomycota</taxon>
        <taxon>Agaricomycotina</taxon>
        <taxon>Dacrymycetes</taxon>
        <taxon>Dacrymycetales</taxon>
        <taxon>Dacrymycetaceae</taxon>
        <taxon>Calocera</taxon>
    </lineage>
</organism>
<sequence>MSTSTSAQNSDREDEGQDLGLGLNFSPAPGAHRTLQPKRALKLYPELKLGLVPSPSSPDLHGTFDLLRRPPLSPLLSPTHGRSRTLPGSYFKNVDYTVEPAPLSAEEVAKIQRWILCIAVVNFDLDIGPVLHHVYPPVDMTEKQRENIAFSAFPDSASFSTGSESHSFRIRDPPSSSSNHPPSMDGYLYGYALFMQKRDPQMRRGYLQKSIVFLSHHPHVSLFLDTATKLGPMYFKHGSPMLETACRNIASWPDQQPGISLELGFLGSVLQTELPSFADQQQTAETASFTDVFNPRTHILVSVPPSLPVEVFSSVIASLWSIWECVILGEPILVYSSSARSCSDAVWWLRDLIRPIPLAGDFRPFFTIHDADFRTFVTKKQPAAGLILGVTNPFFETACKHWPHIISLTKDVSTGQRGRKGWNGKDSASGTKSNGKGNNDMPTHGTLLGPPPGWHSKHKRYISKDRVLLKKLEDGIRTRNYDECSVLLRIHFSQQTEKLLVPLNRYFGSLIPTDASASTPDTPLSLKPFNTPQFLASLKTHGSPLKFRVQGGGQRDFYEHFLKCSNFGSWLTTRVDLAQKEMDKMTAART</sequence>